<evidence type="ECO:0000313" key="1">
    <source>
        <dbReference type="EMBL" id="CAI0445092.1"/>
    </source>
</evidence>
<feature type="non-terminal residue" evidence="1">
    <location>
        <position position="1"/>
    </location>
</feature>
<protein>
    <submittedName>
        <fullName evidence="1">Uncharacterized protein</fullName>
    </submittedName>
</protein>
<accession>A0AAV0MEC8</accession>
<dbReference type="AlphaFoldDB" id="A0AAV0MEC8"/>
<reference evidence="1" key="1">
    <citation type="submission" date="2022-08" db="EMBL/GenBank/DDBJ databases">
        <authorList>
            <person name="Gutierrez-Valencia J."/>
        </authorList>
    </citation>
    <scope>NUCLEOTIDE SEQUENCE</scope>
</reference>
<organism evidence="1 2">
    <name type="scientific">Linum tenue</name>
    <dbReference type="NCBI Taxonomy" id="586396"/>
    <lineage>
        <taxon>Eukaryota</taxon>
        <taxon>Viridiplantae</taxon>
        <taxon>Streptophyta</taxon>
        <taxon>Embryophyta</taxon>
        <taxon>Tracheophyta</taxon>
        <taxon>Spermatophyta</taxon>
        <taxon>Magnoliopsida</taxon>
        <taxon>eudicotyledons</taxon>
        <taxon>Gunneridae</taxon>
        <taxon>Pentapetalae</taxon>
        <taxon>rosids</taxon>
        <taxon>fabids</taxon>
        <taxon>Malpighiales</taxon>
        <taxon>Linaceae</taxon>
        <taxon>Linum</taxon>
    </lineage>
</organism>
<comment type="caution">
    <text evidence="1">The sequence shown here is derived from an EMBL/GenBank/DDBJ whole genome shotgun (WGS) entry which is preliminary data.</text>
</comment>
<keyword evidence="2" id="KW-1185">Reference proteome</keyword>
<sequence length="123" mass="13808">GEDPREREREKAKKSPGKFSPLQLCHISTGRRFISRSIFPLPVSSSPALCHRLASMASCSRLEVKIVFSLSRSAFQSSMLQALIATKESRRLYCWGLIAVSIQLLEYPRPLLGINPKRTLPNP</sequence>
<evidence type="ECO:0000313" key="2">
    <source>
        <dbReference type="Proteomes" id="UP001154282"/>
    </source>
</evidence>
<gene>
    <name evidence="1" type="ORF">LITE_LOCUS28415</name>
</gene>
<dbReference type="Proteomes" id="UP001154282">
    <property type="component" value="Unassembled WGS sequence"/>
</dbReference>
<name>A0AAV0MEC8_9ROSI</name>
<dbReference type="EMBL" id="CAMGYJ010000007">
    <property type="protein sequence ID" value="CAI0445092.1"/>
    <property type="molecule type" value="Genomic_DNA"/>
</dbReference>
<proteinExistence type="predicted"/>